<accession>A0ABV3Y568</accession>
<sequence>MRKLGLVSSSLALASLTALALPGSVAVAASVSGPTPMIEVGPVIKSTSTVPPTSTFCKTYYQIACYGPAQMAAEYNYGPAYAAGANGKGQTIVIFDSYGSPTIRADLAHFDKAYGLPAPPAFNIYHPEGNVVLNYNNLPSPANNHSKQLQTEVGWAYETTLDVEYAHAMAPGATIDLVTVPVNETQGVQGLQNLEKAQAWALANLHANIWSNSWSTTEQAFHNAPVIQQLNKLYAKAAASGVSVFFAAGDSGVANTNKQGVTYPYPTVNFPTSSPNVIAVGGTQIGSEPATITSHVTEQVWNDGYGAGGGGFSSIFPEPAYQSSAGISDPTGMRGLPDVSYNAAVISAVLIYESFDPVYGPGWVPIGGTSAATPQWAAVDADVQSALGSQGFLAPKLYQIYQNPSLYAKAFYPVLSGNNSFDGITGYSAGPGWNAASGLGTPNVSGLIGALKTLS</sequence>
<evidence type="ECO:0000256" key="2">
    <source>
        <dbReference type="ARBA" id="ARBA00022801"/>
    </source>
</evidence>
<dbReference type="InterPro" id="IPR023828">
    <property type="entry name" value="Peptidase_S8_Ser-AS"/>
</dbReference>
<name>A0ABV3Y568_9ACTN</name>
<dbReference type="CDD" id="cd04056">
    <property type="entry name" value="Peptidases_S53"/>
    <property type="match status" value="1"/>
</dbReference>
<dbReference type="InterPro" id="IPR036852">
    <property type="entry name" value="Peptidase_S8/S53_dom_sf"/>
</dbReference>
<dbReference type="InterPro" id="IPR050819">
    <property type="entry name" value="Tripeptidyl-peptidase_I"/>
</dbReference>
<feature type="signal peptide" evidence="4">
    <location>
        <begin position="1"/>
        <end position="20"/>
    </location>
</feature>
<dbReference type="SUPFAM" id="SSF52743">
    <property type="entry name" value="Subtilisin-like"/>
    <property type="match status" value="1"/>
</dbReference>
<dbReference type="PROSITE" id="PS00138">
    <property type="entry name" value="SUBTILASE_SER"/>
    <property type="match status" value="1"/>
</dbReference>
<reference evidence="6 7" key="1">
    <citation type="submission" date="2024-07" db="EMBL/GenBank/DDBJ databases">
        <title>Draft Genome Sequence of Ferrimicrobium acidiphilum Strain YE2023, Isolated from a Pulp of Bioleach Reactor.</title>
        <authorList>
            <person name="Elkina Y.A."/>
            <person name="Bulaeva A.G."/>
            <person name="Beletsky A.V."/>
            <person name="Mardanov A.V."/>
        </authorList>
    </citation>
    <scope>NUCLEOTIDE SEQUENCE [LARGE SCALE GENOMIC DNA]</scope>
    <source>
        <strain evidence="6 7">YE2023</strain>
    </source>
</reference>
<evidence type="ECO:0000313" key="6">
    <source>
        <dbReference type="EMBL" id="MEX6430555.1"/>
    </source>
</evidence>
<dbReference type="EMBL" id="JBFSHR010000061">
    <property type="protein sequence ID" value="MEX6430555.1"/>
    <property type="molecule type" value="Genomic_DNA"/>
</dbReference>
<keyword evidence="2" id="KW-0378">Hydrolase</keyword>
<evidence type="ECO:0000259" key="5">
    <source>
        <dbReference type="PROSITE" id="PS51695"/>
    </source>
</evidence>
<evidence type="ECO:0000256" key="3">
    <source>
        <dbReference type="ARBA" id="ARBA00022825"/>
    </source>
</evidence>
<evidence type="ECO:0000256" key="4">
    <source>
        <dbReference type="SAM" id="SignalP"/>
    </source>
</evidence>
<gene>
    <name evidence="6" type="ORF">AB6A68_12035</name>
</gene>
<keyword evidence="4" id="KW-0732">Signal</keyword>
<dbReference type="InterPro" id="IPR000209">
    <property type="entry name" value="Peptidase_S8/S53_dom"/>
</dbReference>
<dbReference type="Proteomes" id="UP001560267">
    <property type="component" value="Unassembled WGS sequence"/>
</dbReference>
<keyword evidence="3" id="KW-0720">Serine protease</keyword>
<protein>
    <submittedName>
        <fullName evidence="6">S8 family serine peptidase</fullName>
    </submittedName>
</protein>
<dbReference type="InterPro" id="IPR030400">
    <property type="entry name" value="Sedolisin_dom"/>
</dbReference>
<proteinExistence type="predicted"/>
<dbReference type="Pfam" id="PF00082">
    <property type="entry name" value="Peptidase_S8"/>
    <property type="match status" value="1"/>
</dbReference>
<dbReference type="PROSITE" id="PS51695">
    <property type="entry name" value="SEDOLISIN"/>
    <property type="match status" value="1"/>
</dbReference>
<keyword evidence="7" id="KW-1185">Reference proteome</keyword>
<dbReference type="PANTHER" id="PTHR14218:SF15">
    <property type="entry name" value="TRIPEPTIDYL-PEPTIDASE 1"/>
    <property type="match status" value="1"/>
</dbReference>
<evidence type="ECO:0000256" key="1">
    <source>
        <dbReference type="ARBA" id="ARBA00022670"/>
    </source>
</evidence>
<comment type="caution">
    <text evidence="6">The sequence shown here is derived from an EMBL/GenBank/DDBJ whole genome shotgun (WGS) entry which is preliminary data.</text>
</comment>
<keyword evidence="1" id="KW-0645">Protease</keyword>
<feature type="chain" id="PRO_5045571764" evidence="4">
    <location>
        <begin position="21"/>
        <end position="455"/>
    </location>
</feature>
<evidence type="ECO:0000313" key="7">
    <source>
        <dbReference type="Proteomes" id="UP001560267"/>
    </source>
</evidence>
<feature type="domain" description="Peptidase S53" evidence="5">
    <location>
        <begin position="65"/>
        <end position="454"/>
    </location>
</feature>
<dbReference type="PANTHER" id="PTHR14218">
    <property type="entry name" value="PROTEASE S8 TRIPEPTIDYL PEPTIDASE I CLN2"/>
    <property type="match status" value="1"/>
</dbReference>
<dbReference type="Gene3D" id="3.40.50.200">
    <property type="entry name" value="Peptidase S8/S53 domain"/>
    <property type="match status" value="1"/>
</dbReference>
<organism evidence="6 7">
    <name type="scientific">Ferrimicrobium acidiphilum</name>
    <dbReference type="NCBI Taxonomy" id="121039"/>
    <lineage>
        <taxon>Bacteria</taxon>
        <taxon>Bacillati</taxon>
        <taxon>Actinomycetota</taxon>
        <taxon>Acidimicrobiia</taxon>
        <taxon>Acidimicrobiales</taxon>
        <taxon>Acidimicrobiaceae</taxon>
        <taxon>Ferrimicrobium</taxon>
    </lineage>
</organism>